<dbReference type="EMBL" id="MU806274">
    <property type="protein sequence ID" value="KAJ3837056.1"/>
    <property type="molecule type" value="Genomic_DNA"/>
</dbReference>
<dbReference type="Proteomes" id="UP001163846">
    <property type="component" value="Unassembled WGS sequence"/>
</dbReference>
<keyword evidence="2" id="KW-0489">Methyltransferase</keyword>
<dbReference type="AlphaFoldDB" id="A0AA38P6F7"/>
<dbReference type="Gene3D" id="3.40.50.150">
    <property type="entry name" value="Vaccinia Virus protein VP39"/>
    <property type="match status" value="1"/>
</dbReference>
<dbReference type="Pfam" id="PF13847">
    <property type="entry name" value="Methyltransf_31"/>
    <property type="match status" value="1"/>
</dbReference>
<accession>A0AA38P6F7</accession>
<reference evidence="2" key="1">
    <citation type="submission" date="2022-08" db="EMBL/GenBank/DDBJ databases">
        <authorList>
            <consortium name="DOE Joint Genome Institute"/>
            <person name="Min B."/>
            <person name="Riley R."/>
            <person name="Sierra-Patev S."/>
            <person name="Naranjo-Ortiz M."/>
            <person name="Looney B."/>
            <person name="Konkel Z."/>
            <person name="Slot J.C."/>
            <person name="Sakamoto Y."/>
            <person name="Steenwyk J.L."/>
            <person name="Rokas A."/>
            <person name="Carro J."/>
            <person name="Camarero S."/>
            <person name="Ferreira P."/>
            <person name="Molpeceres G."/>
            <person name="Ruiz-Duenas F.J."/>
            <person name="Serrano A."/>
            <person name="Henrissat B."/>
            <person name="Drula E."/>
            <person name="Hughes K.W."/>
            <person name="Mata J.L."/>
            <person name="Ishikawa N.K."/>
            <person name="Vargas-Isla R."/>
            <person name="Ushijima S."/>
            <person name="Smith C.A."/>
            <person name="Ahrendt S."/>
            <person name="Andreopoulos W."/>
            <person name="He G."/>
            <person name="Labutti K."/>
            <person name="Lipzen A."/>
            <person name="Ng V."/>
            <person name="Sandor L."/>
            <person name="Barry K."/>
            <person name="Martinez A.T."/>
            <person name="Xiao Y."/>
            <person name="Gibbons J.G."/>
            <person name="Terashima K."/>
            <person name="Hibbett D.S."/>
            <person name="Grigoriev I.V."/>
        </authorList>
    </citation>
    <scope>NUCLEOTIDE SEQUENCE</scope>
    <source>
        <strain evidence="2">TFB9207</strain>
    </source>
</reference>
<dbReference type="CDD" id="cd02440">
    <property type="entry name" value="AdoMet_MTases"/>
    <property type="match status" value="1"/>
</dbReference>
<name>A0AA38P6F7_9AGAR</name>
<dbReference type="GO" id="GO:0032259">
    <property type="term" value="P:methylation"/>
    <property type="evidence" value="ECO:0007669"/>
    <property type="project" value="UniProtKB-KW"/>
</dbReference>
<dbReference type="InterPro" id="IPR025714">
    <property type="entry name" value="Methyltranfer_dom"/>
</dbReference>
<evidence type="ECO:0000313" key="3">
    <source>
        <dbReference type="Proteomes" id="UP001163846"/>
    </source>
</evidence>
<gene>
    <name evidence="2" type="ORF">F5878DRAFT_540124</name>
</gene>
<keyword evidence="2" id="KW-0808">Transferase</keyword>
<feature type="domain" description="Methyltransferase" evidence="1">
    <location>
        <begin position="89"/>
        <end position="185"/>
    </location>
</feature>
<comment type="caution">
    <text evidence="2">The sequence shown here is derived from an EMBL/GenBank/DDBJ whole genome shotgun (WGS) entry which is preliminary data.</text>
</comment>
<evidence type="ECO:0000313" key="2">
    <source>
        <dbReference type="EMBL" id="KAJ3837056.1"/>
    </source>
</evidence>
<keyword evidence="3" id="KW-1185">Reference proteome</keyword>
<dbReference type="InterPro" id="IPR029063">
    <property type="entry name" value="SAM-dependent_MTases_sf"/>
</dbReference>
<evidence type="ECO:0000259" key="1">
    <source>
        <dbReference type="Pfam" id="PF13847"/>
    </source>
</evidence>
<dbReference type="PANTHER" id="PTHR43591:SF110">
    <property type="entry name" value="RHODANESE DOMAIN-CONTAINING PROTEIN"/>
    <property type="match status" value="1"/>
</dbReference>
<proteinExistence type="predicted"/>
<dbReference type="PANTHER" id="PTHR43591">
    <property type="entry name" value="METHYLTRANSFERASE"/>
    <property type="match status" value="1"/>
</dbReference>
<protein>
    <submittedName>
        <fullName evidence="2">S-adenosyl-L-methionine-dependent methyltransferase</fullName>
    </submittedName>
</protein>
<dbReference type="SUPFAM" id="SSF53335">
    <property type="entry name" value="S-adenosyl-L-methionine-dependent methyltransferases"/>
    <property type="match status" value="1"/>
</dbReference>
<organism evidence="2 3">
    <name type="scientific">Lentinula raphanica</name>
    <dbReference type="NCBI Taxonomy" id="153919"/>
    <lineage>
        <taxon>Eukaryota</taxon>
        <taxon>Fungi</taxon>
        <taxon>Dikarya</taxon>
        <taxon>Basidiomycota</taxon>
        <taxon>Agaricomycotina</taxon>
        <taxon>Agaricomycetes</taxon>
        <taxon>Agaricomycetidae</taxon>
        <taxon>Agaricales</taxon>
        <taxon>Marasmiineae</taxon>
        <taxon>Omphalotaceae</taxon>
        <taxon>Lentinula</taxon>
    </lineage>
</organism>
<sequence length="327" mass="37247">MSTDVEDDESDEAQLFGDAEWNELADSEFPHFFSERDGRLYQAETASSPYPLPVDTPENKRHRRLHNALRRLIGANYIDPVEQILEGANKLTIDLGCGTGQWIMEMAKKFPHVFFIGLDIVPIATRYPEENVRFELHDIGERMRWADQTVDFIHARSIFMTVPDYSVIIQEAIRLLRPGGLFLSGEWGQFPAFHPTFPQAVGPPSAHVPGLDRFYRRLQEVLAARGIISPVASTVHERLVASRAFTDVQEHIFYMPIGPWSPDPEAQTLGLLNRRALTELMNTVRPMFVAAGFDEAYLETLYSQCWTEIFKVSGLVSIYYLVTARRS</sequence>
<dbReference type="GO" id="GO:0008168">
    <property type="term" value="F:methyltransferase activity"/>
    <property type="evidence" value="ECO:0007669"/>
    <property type="project" value="UniProtKB-KW"/>
</dbReference>